<dbReference type="PANTHER" id="PTHR43179">
    <property type="entry name" value="RHAMNOSYLTRANSFERASE WBBL"/>
    <property type="match status" value="1"/>
</dbReference>
<keyword evidence="8" id="KW-1185">Reference proteome</keyword>
<keyword evidence="3" id="KW-0328">Glycosyltransferase</keyword>
<comment type="similarity">
    <text evidence="2">Belongs to the glycosyltransferase 2 family.</text>
</comment>
<protein>
    <recommendedName>
        <fullName evidence="6">Glycosyltransferase 2-like domain-containing protein</fullName>
    </recommendedName>
</protein>
<evidence type="ECO:0000256" key="1">
    <source>
        <dbReference type="ARBA" id="ARBA00004776"/>
    </source>
</evidence>
<gene>
    <name evidence="7" type="ORF">GCM10017771_03340</name>
</gene>
<dbReference type="CDD" id="cd00761">
    <property type="entry name" value="Glyco_tranf_GTA_type"/>
    <property type="match status" value="1"/>
</dbReference>
<dbReference type="Proteomes" id="UP000603227">
    <property type="component" value="Unassembled WGS sequence"/>
</dbReference>
<reference evidence="7" key="2">
    <citation type="submission" date="2020-09" db="EMBL/GenBank/DDBJ databases">
        <authorList>
            <person name="Sun Q."/>
            <person name="Zhou Y."/>
        </authorList>
    </citation>
    <scope>NUCLEOTIDE SEQUENCE</scope>
    <source>
        <strain evidence="7">CGMCC 4.7403</strain>
    </source>
</reference>
<evidence type="ECO:0000313" key="7">
    <source>
        <dbReference type="EMBL" id="GHH81437.1"/>
    </source>
</evidence>
<accession>A0A919GB40</accession>
<dbReference type="EMBL" id="BNAT01000001">
    <property type="protein sequence ID" value="GHH81437.1"/>
    <property type="molecule type" value="Genomic_DNA"/>
</dbReference>
<reference evidence="7" key="1">
    <citation type="journal article" date="2014" name="Int. J. Syst. Evol. Microbiol.">
        <title>Complete genome sequence of Corynebacterium casei LMG S-19264T (=DSM 44701T), isolated from a smear-ripened cheese.</title>
        <authorList>
            <consortium name="US DOE Joint Genome Institute (JGI-PGF)"/>
            <person name="Walter F."/>
            <person name="Albersmeier A."/>
            <person name="Kalinowski J."/>
            <person name="Ruckert C."/>
        </authorList>
    </citation>
    <scope>NUCLEOTIDE SEQUENCE</scope>
    <source>
        <strain evidence="7">CGMCC 4.7403</strain>
    </source>
</reference>
<comment type="caution">
    <text evidence="7">The sequence shown here is derived from an EMBL/GenBank/DDBJ whole genome shotgun (WGS) entry which is preliminary data.</text>
</comment>
<evidence type="ECO:0000256" key="2">
    <source>
        <dbReference type="ARBA" id="ARBA00006739"/>
    </source>
</evidence>
<dbReference type="SUPFAM" id="SSF53448">
    <property type="entry name" value="Nucleotide-diphospho-sugar transferases"/>
    <property type="match status" value="1"/>
</dbReference>
<keyword evidence="5" id="KW-1133">Transmembrane helix</keyword>
<evidence type="ECO:0000259" key="6">
    <source>
        <dbReference type="Pfam" id="PF00535"/>
    </source>
</evidence>
<dbReference type="PANTHER" id="PTHR43179:SF12">
    <property type="entry name" value="GALACTOFURANOSYLTRANSFERASE GLFT2"/>
    <property type="match status" value="1"/>
</dbReference>
<dbReference type="AlphaFoldDB" id="A0A919GB40"/>
<dbReference type="Pfam" id="PF00535">
    <property type="entry name" value="Glycos_transf_2"/>
    <property type="match status" value="1"/>
</dbReference>
<evidence type="ECO:0000256" key="5">
    <source>
        <dbReference type="SAM" id="Phobius"/>
    </source>
</evidence>
<proteinExistence type="inferred from homology"/>
<comment type="pathway">
    <text evidence="1">Cell wall biogenesis; cell wall polysaccharide biosynthesis.</text>
</comment>
<dbReference type="InterPro" id="IPR001173">
    <property type="entry name" value="Glyco_trans_2-like"/>
</dbReference>
<dbReference type="Gene3D" id="3.90.550.10">
    <property type="entry name" value="Spore Coat Polysaccharide Biosynthesis Protein SpsA, Chain A"/>
    <property type="match status" value="1"/>
</dbReference>
<keyword evidence="5" id="KW-0472">Membrane</keyword>
<name>A0A919GB40_9ACTN</name>
<evidence type="ECO:0000256" key="3">
    <source>
        <dbReference type="ARBA" id="ARBA00022676"/>
    </source>
</evidence>
<organism evidence="7 8">
    <name type="scientific">Streptomyces capitiformicae</name>
    <dbReference type="NCBI Taxonomy" id="2014920"/>
    <lineage>
        <taxon>Bacteria</taxon>
        <taxon>Bacillati</taxon>
        <taxon>Actinomycetota</taxon>
        <taxon>Actinomycetes</taxon>
        <taxon>Kitasatosporales</taxon>
        <taxon>Streptomycetaceae</taxon>
        <taxon>Streptomyces</taxon>
    </lineage>
</organism>
<dbReference type="RefSeq" id="WP_229913541.1">
    <property type="nucleotide sequence ID" value="NZ_BNAT01000001.1"/>
</dbReference>
<sequence length="328" mass="36555">MGVRQGEVRFDAFDVLHARDGTGIHVRHELIICTRNRANELETCLESLASQTVLPQRVLVVDSSDADTSQKVTERFAEQTPGLEVKFVRAAPRKTIQLNVALDLLDPSTEIVHFTDDDVILDPHYLRDMLAAFQSHPEYGGVGGRVANPPKQRAKGLVKLYRRAFLLDSKRQGALLRSGMNVLCRTGHQPRRVDWLSGCSMSYRAGAIAGLRFDETRAGNGMGEDVDFSARVAERAPLMWTPQAVIDHRESPVNREDDLVARRRAIRSWWRLAVLNIGSVNRFAVLYAVAGDTLMLLIMAGVFRSRRYMRQAIANGAGLVDIVRGTPV</sequence>
<dbReference type="GO" id="GO:0016757">
    <property type="term" value="F:glycosyltransferase activity"/>
    <property type="evidence" value="ECO:0007669"/>
    <property type="project" value="UniProtKB-KW"/>
</dbReference>
<dbReference type="InterPro" id="IPR029044">
    <property type="entry name" value="Nucleotide-diphossugar_trans"/>
</dbReference>
<keyword evidence="5" id="KW-0812">Transmembrane</keyword>
<feature type="transmembrane region" description="Helical" evidence="5">
    <location>
        <begin position="284"/>
        <end position="303"/>
    </location>
</feature>
<evidence type="ECO:0000313" key="8">
    <source>
        <dbReference type="Proteomes" id="UP000603227"/>
    </source>
</evidence>
<evidence type="ECO:0000256" key="4">
    <source>
        <dbReference type="ARBA" id="ARBA00022679"/>
    </source>
</evidence>
<keyword evidence="4" id="KW-0808">Transferase</keyword>
<feature type="domain" description="Glycosyltransferase 2-like" evidence="6">
    <location>
        <begin position="30"/>
        <end position="169"/>
    </location>
</feature>